<dbReference type="GO" id="GO:0046872">
    <property type="term" value="F:metal ion binding"/>
    <property type="evidence" value="ECO:0007669"/>
    <property type="project" value="UniProtKB-UniRule"/>
</dbReference>
<dbReference type="PANTHER" id="PTHR13799:SF14">
    <property type="entry name" value="GTP CYCLOHYDROLASE 1 TYPE 2 HOMOLOG"/>
    <property type="match status" value="1"/>
</dbReference>
<proteinExistence type="inferred from homology"/>
<gene>
    <name evidence="6" type="ORF">HNQ45_001473</name>
</gene>
<evidence type="ECO:0000256" key="4">
    <source>
        <dbReference type="PIRNR" id="PIRNR037489"/>
    </source>
</evidence>
<evidence type="ECO:0000313" key="7">
    <source>
        <dbReference type="Proteomes" id="UP000579136"/>
    </source>
</evidence>
<dbReference type="GO" id="GO:0005737">
    <property type="term" value="C:cytoplasm"/>
    <property type="evidence" value="ECO:0007669"/>
    <property type="project" value="TreeGrafter"/>
</dbReference>
<comment type="caution">
    <text evidence="6">The sequence shown here is derived from an EMBL/GenBank/DDBJ whole genome shotgun (WGS) entry which is preliminary data.</text>
</comment>
<keyword evidence="3 4" id="KW-0479">Metal-binding</keyword>
<name>A0A9Q2D0D5_9STAP</name>
<dbReference type="AlphaFoldDB" id="A0A9Q2D0D5"/>
<feature type="binding site" evidence="5">
    <location>
        <position position="64"/>
    </location>
    <ligand>
        <name>a divalent metal cation</name>
        <dbReference type="ChEBI" id="CHEBI:60240"/>
        <label>2</label>
    </ligand>
</feature>
<comment type="similarity">
    <text evidence="1 4">Belongs to the GTP cyclohydrolase I type 2/NIF3 family.</text>
</comment>
<dbReference type="InterPro" id="IPR002678">
    <property type="entry name" value="DUF34/NIF3"/>
</dbReference>
<dbReference type="RefSeq" id="WP_183675307.1">
    <property type="nucleotide sequence ID" value="NZ_CBCRYX010000010.1"/>
</dbReference>
<evidence type="ECO:0000313" key="6">
    <source>
        <dbReference type="EMBL" id="MBB5176585.1"/>
    </source>
</evidence>
<dbReference type="Gene3D" id="3.30.70.120">
    <property type="match status" value="1"/>
</dbReference>
<dbReference type="Pfam" id="PF01784">
    <property type="entry name" value="DUF34_NIF3"/>
    <property type="match status" value="1"/>
</dbReference>
<dbReference type="FunFam" id="3.40.1390.30:FF:000001">
    <property type="entry name" value="GTP cyclohydrolase 1 type 2"/>
    <property type="match status" value="1"/>
</dbReference>
<keyword evidence="7" id="KW-1185">Reference proteome</keyword>
<dbReference type="Gene3D" id="3.40.1390.30">
    <property type="entry name" value="NIF3 (NGG1p interacting factor 3)-like"/>
    <property type="match status" value="1"/>
</dbReference>
<dbReference type="PIRSF" id="PIRSF037489">
    <property type="entry name" value="UCP037489_NIF3_YqfO"/>
    <property type="match status" value="1"/>
</dbReference>
<dbReference type="InterPro" id="IPR015867">
    <property type="entry name" value="N-reg_PII/ATP_PRibTrfase_C"/>
</dbReference>
<dbReference type="EMBL" id="JACHHF010000009">
    <property type="protein sequence ID" value="MBB5176585.1"/>
    <property type="molecule type" value="Genomic_DNA"/>
</dbReference>
<feature type="binding site" evidence="5">
    <location>
        <position position="324"/>
    </location>
    <ligand>
        <name>a divalent metal cation</name>
        <dbReference type="ChEBI" id="CHEBI:60240"/>
        <label>1</label>
    </ligand>
</feature>
<dbReference type="InterPro" id="IPR036069">
    <property type="entry name" value="DUF34/NIF3_sf"/>
</dbReference>
<dbReference type="Proteomes" id="UP000579136">
    <property type="component" value="Unassembled WGS sequence"/>
</dbReference>
<feature type="binding site" evidence="5">
    <location>
        <position position="65"/>
    </location>
    <ligand>
        <name>a divalent metal cation</name>
        <dbReference type="ChEBI" id="CHEBI:60240"/>
        <label>1</label>
    </ligand>
</feature>
<organism evidence="6 7">
    <name type="scientific">Nosocomiicoccus ampullae</name>
    <dbReference type="NCBI Taxonomy" id="489910"/>
    <lineage>
        <taxon>Bacteria</taxon>
        <taxon>Bacillati</taxon>
        <taxon>Bacillota</taxon>
        <taxon>Bacilli</taxon>
        <taxon>Bacillales</taxon>
        <taxon>Staphylococcaceae</taxon>
        <taxon>Nosocomiicoccus</taxon>
    </lineage>
</organism>
<evidence type="ECO:0000256" key="2">
    <source>
        <dbReference type="ARBA" id="ARBA00022112"/>
    </source>
</evidence>
<feature type="binding site" evidence="5">
    <location>
        <position position="102"/>
    </location>
    <ligand>
        <name>a divalent metal cation</name>
        <dbReference type="ChEBI" id="CHEBI:60240"/>
        <label>1</label>
    </ligand>
</feature>
<accession>A0A9Q2D0D5</accession>
<dbReference type="SUPFAM" id="SSF102705">
    <property type="entry name" value="NIF3 (NGG1p interacting factor 3)-like"/>
    <property type="match status" value="1"/>
</dbReference>
<sequence>MNIKQLVEKLNNIAPFNDAEDWDNVGLLVGSNKNEVTGVMTTLDCNLEVIEDAIDNDVNTIIAHHPIIFPKISKLDDSYHSDIIKTLIKNDLNLIAMHTNLDHQSNGVSSIIAKNLGLKAVSPLIRHDEISYKLRVNIPKEDKEDFKKQLNQIGFGNQGDYSECFFEYDVQGQFKPNEQANPTIGTNNELEYVDEVIIESIFDGSREKILNMIEAHPYEEPAYDVFKITKPTSKGLGVVAEFNGTMDDLVEVVRNQSKSPVVNVVKGNDGKMTRVAIIGGSGASFISEARKQADCLITGDIKYHEAFDAKEEGYNLIDAGHYLEYMMIEGLKDLLIEQLDLKVVATKVNTNPFM</sequence>
<dbReference type="PANTHER" id="PTHR13799">
    <property type="entry name" value="NGG1 INTERACTING FACTOR 3"/>
    <property type="match status" value="1"/>
</dbReference>
<protein>
    <recommendedName>
        <fullName evidence="2 4">GTP cyclohydrolase 1 type 2 homolog</fullName>
    </recommendedName>
</protein>
<evidence type="ECO:0000256" key="1">
    <source>
        <dbReference type="ARBA" id="ARBA00006964"/>
    </source>
</evidence>
<evidence type="ECO:0000256" key="5">
    <source>
        <dbReference type="PIRSR" id="PIRSR602678-1"/>
    </source>
</evidence>
<evidence type="ECO:0000256" key="3">
    <source>
        <dbReference type="ARBA" id="ARBA00022723"/>
    </source>
</evidence>
<dbReference type="NCBIfam" id="TIGR00486">
    <property type="entry name" value="YbgI_SA1388"/>
    <property type="match status" value="1"/>
</dbReference>
<dbReference type="InterPro" id="IPR017221">
    <property type="entry name" value="DUF34/NIF3_bac"/>
</dbReference>
<feature type="binding site" evidence="5">
    <location>
        <position position="321"/>
    </location>
    <ligand>
        <name>a divalent metal cation</name>
        <dbReference type="ChEBI" id="CHEBI:60240"/>
        <label>1</label>
    </ligand>
</feature>
<reference evidence="6 7" key="1">
    <citation type="submission" date="2020-08" db="EMBL/GenBank/DDBJ databases">
        <title>Genomic Encyclopedia of Type Strains, Phase IV (KMG-IV): sequencing the most valuable type-strain genomes for metagenomic binning, comparative biology and taxonomic classification.</title>
        <authorList>
            <person name="Goeker M."/>
        </authorList>
    </citation>
    <scope>NUCLEOTIDE SEQUENCE [LARGE SCALE GENOMIC DNA]</scope>
    <source>
        <strain evidence="6 7">DSM 19163</strain>
    </source>
</reference>